<feature type="compositionally biased region" description="Basic and acidic residues" evidence="1">
    <location>
        <begin position="38"/>
        <end position="49"/>
    </location>
</feature>
<evidence type="ECO:0000256" key="1">
    <source>
        <dbReference type="SAM" id="MobiDB-lite"/>
    </source>
</evidence>
<sequence>CDDQTQRVPPVEEEGSARRVNTPGEGTPSHAVPYFCERGWDLDPRPVRR</sequence>
<organism evidence="2 3">
    <name type="scientific">Phytophthora cactorum</name>
    <dbReference type="NCBI Taxonomy" id="29920"/>
    <lineage>
        <taxon>Eukaryota</taxon>
        <taxon>Sar</taxon>
        <taxon>Stramenopiles</taxon>
        <taxon>Oomycota</taxon>
        <taxon>Peronosporomycetes</taxon>
        <taxon>Peronosporales</taxon>
        <taxon>Peronosporaceae</taxon>
        <taxon>Phytophthora</taxon>
    </lineage>
</organism>
<evidence type="ECO:0000313" key="3">
    <source>
        <dbReference type="Proteomes" id="UP000688947"/>
    </source>
</evidence>
<name>A0A8T1TMS8_9STRA</name>
<feature type="non-terminal residue" evidence="2">
    <location>
        <position position="1"/>
    </location>
</feature>
<reference evidence="2" key="1">
    <citation type="submission" date="2021-01" db="EMBL/GenBank/DDBJ databases">
        <title>Phytophthora aleatoria, a newly-described species from Pinus radiata is distinct from Phytophthora cactorum isolates based on comparative genomics.</title>
        <authorList>
            <person name="Mcdougal R."/>
            <person name="Panda P."/>
            <person name="Williams N."/>
            <person name="Studholme D.J."/>
        </authorList>
    </citation>
    <scope>NUCLEOTIDE SEQUENCE</scope>
    <source>
        <strain evidence="2">NZFS 3830</strain>
    </source>
</reference>
<accession>A0A8T1TMS8</accession>
<dbReference type="AlphaFoldDB" id="A0A8T1TMS8"/>
<dbReference type="Proteomes" id="UP000688947">
    <property type="component" value="Unassembled WGS sequence"/>
</dbReference>
<protein>
    <submittedName>
        <fullName evidence="2">Uncharacterized protein</fullName>
    </submittedName>
</protein>
<evidence type="ECO:0000313" key="2">
    <source>
        <dbReference type="EMBL" id="KAG6943489.1"/>
    </source>
</evidence>
<feature type="region of interest" description="Disordered" evidence="1">
    <location>
        <begin position="1"/>
        <end position="49"/>
    </location>
</feature>
<dbReference type="EMBL" id="JAENGZ010002524">
    <property type="protein sequence ID" value="KAG6943489.1"/>
    <property type="molecule type" value="Genomic_DNA"/>
</dbReference>
<comment type="caution">
    <text evidence="2">The sequence shown here is derived from an EMBL/GenBank/DDBJ whole genome shotgun (WGS) entry which is preliminary data.</text>
</comment>
<gene>
    <name evidence="2" type="ORF">JG687_00018425</name>
</gene>
<proteinExistence type="predicted"/>